<evidence type="ECO:0000313" key="1">
    <source>
        <dbReference type="EMBL" id="GMJ10663.1"/>
    </source>
</evidence>
<dbReference type="AlphaFoldDB" id="A0A9W7JD67"/>
<gene>
    <name evidence="1" type="ORF">HRI_004735500</name>
</gene>
<evidence type="ECO:0008006" key="3">
    <source>
        <dbReference type="Google" id="ProtNLM"/>
    </source>
</evidence>
<evidence type="ECO:0000313" key="2">
    <source>
        <dbReference type="Proteomes" id="UP001165190"/>
    </source>
</evidence>
<accession>A0A9W7JD67</accession>
<keyword evidence="2" id="KW-1185">Reference proteome</keyword>
<proteinExistence type="predicted"/>
<organism evidence="1 2">
    <name type="scientific">Hibiscus trionum</name>
    <name type="common">Flower of an hour</name>
    <dbReference type="NCBI Taxonomy" id="183268"/>
    <lineage>
        <taxon>Eukaryota</taxon>
        <taxon>Viridiplantae</taxon>
        <taxon>Streptophyta</taxon>
        <taxon>Embryophyta</taxon>
        <taxon>Tracheophyta</taxon>
        <taxon>Spermatophyta</taxon>
        <taxon>Magnoliopsida</taxon>
        <taxon>eudicotyledons</taxon>
        <taxon>Gunneridae</taxon>
        <taxon>Pentapetalae</taxon>
        <taxon>rosids</taxon>
        <taxon>malvids</taxon>
        <taxon>Malvales</taxon>
        <taxon>Malvaceae</taxon>
        <taxon>Malvoideae</taxon>
        <taxon>Hibiscus</taxon>
    </lineage>
</organism>
<sequence length="309" mass="34937">MKIALLAKKKVGLVDGSCKRESVAEGLRSQWDRCNALVLSWILNTVSQDLSAGIVFASNAAMVWADLKERFNKVDGSRIYYLHREIVTHTQNLSSISVYFSRLKLLWDDFDALVPFNSCECEIARENSSILAQQRLFQMLMGLNDSYTMVRSQILLMKPLPTINQAYNMLVQEEGQRQHSVNSVQVQNEPTALYTSSYSQSHNQYKKKFNGICDFCHIKGHKKENCYRLIGYSPDFKFTKKGGINVKQSANSATAENGAEAVMQSEAKQAPTFTAEQYQQILNLLGKDPVVKGAAHMAGSLQWRDEEDW</sequence>
<protein>
    <recommendedName>
        <fullName evidence="3">Retrotransposon gag domain-containing protein</fullName>
    </recommendedName>
</protein>
<reference evidence="1" key="1">
    <citation type="submission" date="2023-05" db="EMBL/GenBank/DDBJ databases">
        <title>Genome and transcriptome analyses reveal genes involved in the formation of fine ridges on petal epidermal cells in Hibiscus trionum.</title>
        <authorList>
            <person name="Koshimizu S."/>
            <person name="Masuda S."/>
            <person name="Ishii T."/>
            <person name="Shirasu K."/>
            <person name="Hoshino A."/>
            <person name="Arita M."/>
        </authorList>
    </citation>
    <scope>NUCLEOTIDE SEQUENCE</scope>
    <source>
        <strain evidence="1">Hamamatsu line</strain>
    </source>
</reference>
<comment type="caution">
    <text evidence="1">The sequence shown here is derived from an EMBL/GenBank/DDBJ whole genome shotgun (WGS) entry which is preliminary data.</text>
</comment>
<dbReference type="Pfam" id="PF14223">
    <property type="entry name" value="Retrotran_gag_2"/>
    <property type="match status" value="1"/>
</dbReference>
<dbReference type="EMBL" id="BSYR01000057">
    <property type="protein sequence ID" value="GMJ10663.1"/>
    <property type="molecule type" value="Genomic_DNA"/>
</dbReference>
<name>A0A9W7JD67_HIBTR</name>
<dbReference type="PANTHER" id="PTHR34222:SF97">
    <property type="entry name" value="CATALYTIC REGION, PUTATIVE-RELATED"/>
    <property type="match status" value="1"/>
</dbReference>
<dbReference type="OrthoDB" id="1740269at2759"/>
<dbReference type="Proteomes" id="UP001165190">
    <property type="component" value="Unassembled WGS sequence"/>
</dbReference>
<dbReference type="PANTHER" id="PTHR34222">
    <property type="entry name" value="GAG_PRE-INTEGRS DOMAIN-CONTAINING PROTEIN"/>
    <property type="match status" value="1"/>
</dbReference>